<evidence type="ECO:0008006" key="4">
    <source>
        <dbReference type="Google" id="ProtNLM"/>
    </source>
</evidence>
<gene>
    <name evidence="2" type="ORF">KY5_2332</name>
</gene>
<evidence type="ECO:0000313" key="3">
    <source>
        <dbReference type="Proteomes" id="UP000221011"/>
    </source>
</evidence>
<proteinExistence type="predicted"/>
<feature type="compositionally biased region" description="Basic residues" evidence="1">
    <location>
        <begin position="672"/>
        <end position="694"/>
    </location>
</feature>
<name>A0A291Q6D6_9ACTN</name>
<evidence type="ECO:0000256" key="1">
    <source>
        <dbReference type="SAM" id="MobiDB-lite"/>
    </source>
</evidence>
<dbReference type="EMBL" id="CP022685">
    <property type="protein sequence ID" value="ATL27350.1"/>
    <property type="molecule type" value="Genomic_DNA"/>
</dbReference>
<dbReference type="Proteomes" id="UP000221011">
    <property type="component" value="Chromosome"/>
</dbReference>
<dbReference type="KEGG" id="sfk:KY5_2332"/>
<feature type="region of interest" description="Disordered" evidence="1">
    <location>
        <begin position="660"/>
        <end position="694"/>
    </location>
</feature>
<dbReference type="AlphaFoldDB" id="A0A291Q6D6"/>
<protein>
    <recommendedName>
        <fullName evidence="4">Preprotein translocase subunit SecA</fullName>
    </recommendedName>
</protein>
<sequence>MSHFVSTAREEIDKLLHLAQLRSFAAADPTDKLALVSLLVQGGEVWMRNSSYPEMVETTNRALLDGDPEVRAALVAELGFDASDALAVLDACHDLQVVSMNHRIDAMRDSVSEAMASAETGRADDGVMDLARSSLMTMFEPEAVEATVAIEDVVRHTSIAEDKVKAVIERFRLDLAGATPAEVVNAFTAGQNPLRTRPLIVTTDERLMLPHPGLHVFAVRENLEEHLKTSAAWNKYAKHRGDLLEVRTRDALGRVLPGARYRDGFEYYVPANATEAANADPAKYTKRVEGDHLVLIDDVAIVIEDKAVAFSALSRGGKKTRIRNDLTGIVTKAAEQAGRIRDGIEQDGGLRIEDEGWVDLSHIREIHTIAVSLDDISPVLTATAELVRAELLSADNIPWTVSLHDLELITELVDRPSEFLLYLRRRRNPNVTLMFSAPDELDLFLHFFEAGLWVEPDPAQVRTAFPFIPEPSPAELRRYRSQKPAIVTSRTDALDQWFHTRHEAGPEAASALKPHMAATPTASLVDELQERNVTGWLSIGTTLLSGAHTAQHKFARYGAELLNNPSPNGQGRSITVPITASADPAEGWLFVWATRPAGEEPAAAKQRVMDYVRAKKHQLNLPRGVVFLYDEPTGDLRDILYDGHIGPLDTSVTATVRTLRPASDLQRTIHPNAKHPARNTGKTKSKQKRPKRKR</sequence>
<evidence type="ECO:0000313" key="2">
    <source>
        <dbReference type="EMBL" id="ATL27350.1"/>
    </source>
</evidence>
<keyword evidence="3" id="KW-1185">Reference proteome</keyword>
<organism evidence="2 3">
    <name type="scientific">Streptomyces formicae</name>
    <dbReference type="NCBI Taxonomy" id="1616117"/>
    <lineage>
        <taxon>Bacteria</taxon>
        <taxon>Bacillati</taxon>
        <taxon>Actinomycetota</taxon>
        <taxon>Actinomycetes</taxon>
        <taxon>Kitasatosporales</taxon>
        <taxon>Streptomycetaceae</taxon>
        <taxon>Streptomyces</taxon>
    </lineage>
</organism>
<accession>A0A291Q6D6</accession>
<reference evidence="2 3" key="1">
    <citation type="submission" date="2017-08" db="EMBL/GenBank/DDBJ databases">
        <title>Complete Genome Sequence of Streptomyces formicae KY5, the formicamycin producer.</title>
        <authorList>
            <person name="Holmes N.A."/>
            <person name="Devine R."/>
            <person name="Qin Z."/>
            <person name="Seipke R.F."/>
            <person name="Wilkinson B."/>
            <person name="Hutchings M.I."/>
        </authorList>
    </citation>
    <scope>NUCLEOTIDE SEQUENCE [LARGE SCALE GENOMIC DNA]</scope>
    <source>
        <strain evidence="2 3">KY5</strain>
    </source>
</reference>